<proteinExistence type="predicted"/>
<dbReference type="AlphaFoldDB" id="K2AWM3"/>
<evidence type="ECO:0000313" key="2">
    <source>
        <dbReference type="EMBL" id="EKD66157.1"/>
    </source>
</evidence>
<organism evidence="2">
    <name type="scientific">uncultured bacterium</name>
    <name type="common">gcode 4</name>
    <dbReference type="NCBI Taxonomy" id="1234023"/>
    <lineage>
        <taxon>Bacteria</taxon>
        <taxon>environmental samples</taxon>
    </lineage>
</organism>
<name>K2AWM3_9BACT</name>
<dbReference type="EMBL" id="AMFJ01021647">
    <property type="protein sequence ID" value="EKD66157.1"/>
    <property type="molecule type" value="Genomic_DNA"/>
</dbReference>
<dbReference type="Gene3D" id="1.10.287.1080">
    <property type="entry name" value="MazG-like"/>
    <property type="match status" value="1"/>
</dbReference>
<feature type="domain" description="NTP pyrophosphohydrolase MazG-like" evidence="1">
    <location>
        <begin position="27"/>
        <end position="92"/>
    </location>
</feature>
<dbReference type="Pfam" id="PF03819">
    <property type="entry name" value="MazG"/>
    <property type="match status" value="1"/>
</dbReference>
<reference evidence="2" key="1">
    <citation type="journal article" date="2012" name="Science">
        <title>Fermentation, hydrogen, and sulfur metabolism in multiple uncultivated bacterial phyla.</title>
        <authorList>
            <person name="Wrighton K.C."/>
            <person name="Thomas B.C."/>
            <person name="Sharon I."/>
            <person name="Miller C.S."/>
            <person name="Castelle C.J."/>
            <person name="VerBerkmoes N.C."/>
            <person name="Wilkins M.J."/>
            <person name="Hettich R.L."/>
            <person name="Lipton M.S."/>
            <person name="Williams K.H."/>
            <person name="Long P.E."/>
            <person name="Banfield J.F."/>
        </authorList>
    </citation>
    <scope>NUCLEOTIDE SEQUENCE [LARGE SCALE GENOMIC DNA]</scope>
</reference>
<dbReference type="SUPFAM" id="SSF101386">
    <property type="entry name" value="all-alpha NTP pyrophosphatases"/>
    <property type="match status" value="1"/>
</dbReference>
<accession>K2AWM3</accession>
<dbReference type="InterPro" id="IPR004518">
    <property type="entry name" value="MazG-like_dom"/>
</dbReference>
<dbReference type="CDD" id="cd11523">
    <property type="entry name" value="NTP-PPase"/>
    <property type="match status" value="1"/>
</dbReference>
<comment type="caution">
    <text evidence="2">The sequence shown here is derived from an EMBL/GenBank/DDBJ whole genome shotgun (WGS) entry which is preliminary data.</text>
</comment>
<protein>
    <recommendedName>
        <fullName evidence="1">NTP pyrophosphohydrolase MazG-like domain-containing protein</fullName>
    </recommendedName>
</protein>
<sequence length="110" mass="13153">MDIKQAQQKIKDLLWELEHPRLASFIALTEEVWEVADEIMKSEIYEEKDNNEDIKAEIADVFVCVLELANVYNFDLGEEFEKKIRNLEPRAKEWKIRLKDLMAKKREKLD</sequence>
<evidence type="ECO:0000259" key="1">
    <source>
        <dbReference type="Pfam" id="PF03819"/>
    </source>
</evidence>
<gene>
    <name evidence="2" type="ORF">ACD_49C00061G0004</name>
</gene>